<dbReference type="SUPFAM" id="SSF53756">
    <property type="entry name" value="UDP-Glycosyltransferase/glycogen phosphorylase"/>
    <property type="match status" value="1"/>
</dbReference>
<dbReference type="NCBIfam" id="TIGR01133">
    <property type="entry name" value="murG"/>
    <property type="match status" value="1"/>
</dbReference>
<proteinExistence type="inferred from homology"/>
<dbReference type="EC" id="2.4.1.227" evidence="10"/>
<accession>A0ABT8SMF6</accession>
<evidence type="ECO:0000256" key="1">
    <source>
        <dbReference type="ARBA" id="ARBA00022475"/>
    </source>
</evidence>
<evidence type="ECO:0000259" key="12">
    <source>
        <dbReference type="Pfam" id="PF04101"/>
    </source>
</evidence>
<dbReference type="Gene3D" id="3.40.50.2000">
    <property type="entry name" value="Glycogen Phosphorylase B"/>
    <property type="match status" value="2"/>
</dbReference>
<dbReference type="Pfam" id="PF03033">
    <property type="entry name" value="Glyco_transf_28"/>
    <property type="match status" value="1"/>
</dbReference>
<organism evidence="13 14">
    <name type="scientific">Peiella sedimenti</name>
    <dbReference type="NCBI Taxonomy" id="3061083"/>
    <lineage>
        <taxon>Bacteria</taxon>
        <taxon>Pseudomonadati</taxon>
        <taxon>Pseudomonadota</taxon>
        <taxon>Alphaproteobacteria</taxon>
        <taxon>Caulobacterales</taxon>
        <taxon>Caulobacteraceae</taxon>
        <taxon>Peiella</taxon>
    </lineage>
</organism>
<feature type="binding site" evidence="10">
    <location>
        <position position="170"/>
    </location>
    <ligand>
        <name>UDP-N-acetyl-alpha-D-glucosamine</name>
        <dbReference type="ChEBI" id="CHEBI:57705"/>
    </ligand>
</feature>
<evidence type="ECO:0000256" key="5">
    <source>
        <dbReference type="ARBA" id="ARBA00022960"/>
    </source>
</evidence>
<evidence type="ECO:0000256" key="10">
    <source>
        <dbReference type="HAMAP-Rule" id="MF_00033"/>
    </source>
</evidence>
<feature type="domain" description="Glycosyl transferase family 28 C-terminal" evidence="12">
    <location>
        <begin position="190"/>
        <end position="355"/>
    </location>
</feature>
<dbReference type="Proteomes" id="UP001169063">
    <property type="component" value="Unassembled WGS sequence"/>
</dbReference>
<evidence type="ECO:0000256" key="3">
    <source>
        <dbReference type="ARBA" id="ARBA00022676"/>
    </source>
</evidence>
<comment type="caution">
    <text evidence="13">The sequence shown here is derived from an EMBL/GenBank/DDBJ whole genome shotgun (WGS) entry which is preliminary data.</text>
</comment>
<dbReference type="GO" id="GO:0016757">
    <property type="term" value="F:glycosyltransferase activity"/>
    <property type="evidence" value="ECO:0007669"/>
    <property type="project" value="UniProtKB-KW"/>
</dbReference>
<evidence type="ECO:0000256" key="8">
    <source>
        <dbReference type="ARBA" id="ARBA00023306"/>
    </source>
</evidence>
<evidence type="ECO:0000259" key="11">
    <source>
        <dbReference type="Pfam" id="PF03033"/>
    </source>
</evidence>
<dbReference type="CDD" id="cd03785">
    <property type="entry name" value="GT28_MurG"/>
    <property type="match status" value="1"/>
</dbReference>
<feature type="binding site" evidence="10">
    <location>
        <position position="196"/>
    </location>
    <ligand>
        <name>UDP-N-acetyl-alpha-D-glucosamine</name>
        <dbReference type="ChEBI" id="CHEBI:57705"/>
    </ligand>
</feature>
<keyword evidence="8 10" id="KW-0131">Cell cycle</keyword>
<comment type="function">
    <text evidence="10">Cell wall formation. Catalyzes the transfer of a GlcNAc subunit on undecaprenyl-pyrophosphoryl-MurNAc-pentapeptide (lipid intermediate I) to form undecaprenyl-pyrophosphoryl-MurNAc-(pentapeptide)GlcNAc (lipid intermediate II).</text>
</comment>
<evidence type="ECO:0000256" key="4">
    <source>
        <dbReference type="ARBA" id="ARBA00022679"/>
    </source>
</evidence>
<name>A0ABT8SMF6_9CAUL</name>
<dbReference type="PANTHER" id="PTHR21015">
    <property type="entry name" value="UDP-N-ACETYLGLUCOSAMINE--N-ACETYLMURAMYL-(PENTAPEPTIDE) PYROPHOSPHORYL-UNDECAPRENOL N-ACETYLGLUCOSAMINE TRANSFERASE 1"/>
    <property type="match status" value="1"/>
</dbReference>
<dbReference type="RefSeq" id="WP_302110185.1">
    <property type="nucleotide sequence ID" value="NZ_JAUKTR010000004.1"/>
</dbReference>
<dbReference type="HAMAP" id="MF_00033">
    <property type="entry name" value="MurG"/>
    <property type="match status" value="1"/>
</dbReference>
<feature type="binding site" evidence="10">
    <location>
        <position position="127"/>
    </location>
    <ligand>
        <name>UDP-N-acetyl-alpha-D-glucosamine</name>
        <dbReference type="ChEBI" id="CHEBI:57705"/>
    </ligand>
</feature>
<evidence type="ECO:0000256" key="6">
    <source>
        <dbReference type="ARBA" id="ARBA00022984"/>
    </source>
</evidence>
<keyword evidence="5 10" id="KW-0133">Cell shape</keyword>
<dbReference type="EMBL" id="JAUKTR010000004">
    <property type="protein sequence ID" value="MDO1559751.1"/>
    <property type="molecule type" value="Genomic_DNA"/>
</dbReference>
<keyword evidence="7 10" id="KW-0472">Membrane</keyword>
<evidence type="ECO:0000256" key="2">
    <source>
        <dbReference type="ARBA" id="ARBA00022618"/>
    </source>
</evidence>
<feature type="binding site" evidence="10">
    <location>
        <begin position="16"/>
        <end position="18"/>
    </location>
    <ligand>
        <name>UDP-N-acetyl-alpha-D-glucosamine</name>
        <dbReference type="ChEBI" id="CHEBI:57705"/>
    </ligand>
</feature>
<comment type="catalytic activity">
    <reaction evidence="10">
        <text>di-trans,octa-cis-undecaprenyl diphospho-N-acetyl-alpha-D-muramoyl-L-alanyl-D-glutamyl-meso-2,6-diaminopimeloyl-D-alanyl-D-alanine + UDP-N-acetyl-alpha-D-glucosamine = di-trans,octa-cis-undecaprenyl diphospho-[N-acetyl-alpha-D-glucosaminyl-(1-&gt;4)]-N-acetyl-alpha-D-muramoyl-L-alanyl-D-glutamyl-meso-2,6-diaminopimeloyl-D-alanyl-D-alanine + UDP + H(+)</text>
        <dbReference type="Rhea" id="RHEA:31227"/>
        <dbReference type="ChEBI" id="CHEBI:15378"/>
        <dbReference type="ChEBI" id="CHEBI:57705"/>
        <dbReference type="ChEBI" id="CHEBI:58223"/>
        <dbReference type="ChEBI" id="CHEBI:61387"/>
        <dbReference type="ChEBI" id="CHEBI:61388"/>
        <dbReference type="EC" id="2.4.1.227"/>
    </reaction>
</comment>
<keyword evidence="6 10" id="KW-0573">Peptidoglycan synthesis</keyword>
<evidence type="ECO:0000313" key="14">
    <source>
        <dbReference type="Proteomes" id="UP001169063"/>
    </source>
</evidence>
<comment type="subcellular location">
    <subcellularLocation>
        <location evidence="10">Cell membrane</location>
        <topology evidence="10">Peripheral membrane protein</topology>
        <orientation evidence="10">Cytoplasmic side</orientation>
    </subcellularLocation>
</comment>
<keyword evidence="14" id="KW-1185">Reference proteome</keyword>
<dbReference type="Pfam" id="PF04101">
    <property type="entry name" value="Glyco_tran_28_C"/>
    <property type="match status" value="1"/>
</dbReference>
<evidence type="ECO:0000313" key="13">
    <source>
        <dbReference type="EMBL" id="MDO1559751.1"/>
    </source>
</evidence>
<dbReference type="InterPro" id="IPR007235">
    <property type="entry name" value="Glyco_trans_28_C"/>
</dbReference>
<dbReference type="InterPro" id="IPR006009">
    <property type="entry name" value="GlcNAc_MurG"/>
</dbReference>
<comment type="pathway">
    <text evidence="10">Cell wall biogenesis; peptidoglycan biosynthesis.</text>
</comment>
<keyword evidence="2 10" id="KW-0132">Cell division</keyword>
<reference evidence="13" key="1">
    <citation type="submission" date="2023-07" db="EMBL/GenBank/DDBJ databases">
        <title>Brevundimonas soil sp. nov., isolated from the soil of chemical plant.</title>
        <authorList>
            <person name="Wu N."/>
        </authorList>
    </citation>
    <scope>NUCLEOTIDE SEQUENCE</scope>
    <source>
        <strain evidence="13">XZ-24</strain>
    </source>
</reference>
<keyword evidence="9 10" id="KW-0961">Cell wall biogenesis/degradation</keyword>
<comment type="caution">
    <text evidence="10">Lacks conserved residue(s) required for the propagation of feature annotation.</text>
</comment>
<comment type="similarity">
    <text evidence="10">Belongs to the glycosyltransferase 28 family. MurG subfamily.</text>
</comment>
<feature type="domain" description="Glycosyltransferase family 28 N-terminal" evidence="11">
    <location>
        <begin position="10"/>
        <end position="145"/>
    </location>
</feature>
<dbReference type="PANTHER" id="PTHR21015:SF22">
    <property type="entry name" value="GLYCOSYLTRANSFERASE"/>
    <property type="match status" value="1"/>
</dbReference>
<evidence type="ECO:0000256" key="7">
    <source>
        <dbReference type="ARBA" id="ARBA00023136"/>
    </source>
</evidence>
<evidence type="ECO:0000256" key="9">
    <source>
        <dbReference type="ARBA" id="ARBA00023316"/>
    </source>
</evidence>
<keyword evidence="1 10" id="KW-1003">Cell membrane</keyword>
<feature type="binding site" evidence="10">
    <location>
        <position position="297"/>
    </location>
    <ligand>
        <name>UDP-N-acetyl-alpha-D-glucosamine</name>
        <dbReference type="ChEBI" id="CHEBI:57705"/>
    </ligand>
</feature>
<gene>
    <name evidence="10 13" type="primary">murG</name>
    <name evidence="13" type="ORF">Q0812_09970</name>
</gene>
<sequence length="367" mass="38002">MSSTDKGVALLAAGGTGGHMFPAEALARELIARGWRVVLATDARGAQYAHDFPAESRIALSAATAKSSSPLAIARAVFAISTGVGQAAAAIGKLKPRVAVGFGGYPSLPGLIAASMRGVPTVIHEQNAVLGRSNRFLARRMTAVACAFPTLERADSRTKARAVVVGNPVRPDIGALYGQAYPATDGRLRILVTGGSQGARILSETVPRALAQIAEPIRARLSVRQQARQESLDAARAVYADAAIEAQVAPFFRDMAARLAETHLVIGRAGASTCSELAVAGRPALLVPLKIASDDHQTLNAKHLVDAGAAVVLKEDDVTVDSLAAAIQNLLAEPGGLERRAAAARSVAMPDAAARLADLVEATARRL</sequence>
<keyword evidence="4 10" id="KW-0808">Transferase</keyword>
<dbReference type="InterPro" id="IPR004276">
    <property type="entry name" value="GlycoTrans_28_N"/>
</dbReference>
<keyword evidence="3 10" id="KW-0328">Glycosyltransferase</keyword>
<protein>
    <recommendedName>
        <fullName evidence="10">UDP-N-acetylglucosamine--N-acetylmuramyl-(pentapeptide) pyrophosphoryl-undecaprenol N-acetylglucosamine transferase</fullName>
        <ecNumber evidence="10">2.4.1.227</ecNumber>
    </recommendedName>
    <alternativeName>
        <fullName evidence="10">Undecaprenyl-PP-MurNAc-pentapeptide-UDPGlcNAc GlcNAc transferase</fullName>
    </alternativeName>
</protein>